<keyword evidence="3" id="KW-0813">Transport</keyword>
<keyword evidence="5 8" id="KW-0812">Transmembrane</keyword>
<evidence type="ECO:0000313" key="9">
    <source>
        <dbReference type="EMBL" id="MBB4064431.1"/>
    </source>
</evidence>
<feature type="transmembrane region" description="Helical" evidence="8">
    <location>
        <begin position="45"/>
        <end position="71"/>
    </location>
</feature>
<organism evidence="9 10">
    <name type="scientific">Gellertiella hungarica</name>
    <dbReference type="NCBI Taxonomy" id="1572859"/>
    <lineage>
        <taxon>Bacteria</taxon>
        <taxon>Pseudomonadati</taxon>
        <taxon>Pseudomonadota</taxon>
        <taxon>Alphaproteobacteria</taxon>
        <taxon>Hyphomicrobiales</taxon>
        <taxon>Rhizobiaceae</taxon>
        <taxon>Gellertiella</taxon>
    </lineage>
</organism>
<evidence type="ECO:0000256" key="3">
    <source>
        <dbReference type="ARBA" id="ARBA00022448"/>
    </source>
</evidence>
<dbReference type="InterPro" id="IPR002781">
    <property type="entry name" value="TM_pro_TauE-like"/>
</dbReference>
<sequence length="257" mass="26641">MPSFASLLPVGLTLHGLGFILAVTLVAGLARGFSGFGGALIFMPLASILISPQLASATLLIADGFTALTLIPNAVRTAPRRDPLLLALGALFGAPLGTLALVHVPAIELRWAISMTVLTLLALLASDFRYRGQSKAPLSVAVGMVSGFFSGAAQLGGPPVVAYLIGRDMPGRAVRASIILFFAMSSCISAASYGLNGLLTMQSLLLAIIIAPVFSLGLFLGSRLFGVASERLFRRVCFGLIAAAAIGGLPLFENLFR</sequence>
<evidence type="ECO:0000256" key="2">
    <source>
        <dbReference type="ARBA" id="ARBA00009142"/>
    </source>
</evidence>
<feature type="transmembrane region" description="Helical" evidence="8">
    <location>
        <begin position="201"/>
        <end position="220"/>
    </location>
</feature>
<evidence type="ECO:0000256" key="1">
    <source>
        <dbReference type="ARBA" id="ARBA00004651"/>
    </source>
</evidence>
<dbReference type="Pfam" id="PF01925">
    <property type="entry name" value="TauE"/>
    <property type="match status" value="1"/>
</dbReference>
<feature type="transmembrane region" description="Helical" evidence="8">
    <location>
        <begin position="138"/>
        <end position="165"/>
    </location>
</feature>
<evidence type="ECO:0000256" key="4">
    <source>
        <dbReference type="ARBA" id="ARBA00022475"/>
    </source>
</evidence>
<comment type="caution">
    <text evidence="9">The sequence shown here is derived from an EMBL/GenBank/DDBJ whole genome shotgun (WGS) entry which is preliminary data.</text>
</comment>
<dbReference type="GO" id="GO:0005886">
    <property type="term" value="C:plasma membrane"/>
    <property type="evidence" value="ECO:0007669"/>
    <property type="project" value="UniProtKB-SubCell"/>
</dbReference>
<dbReference type="InterPro" id="IPR052017">
    <property type="entry name" value="TSUP"/>
</dbReference>
<gene>
    <name evidence="9" type="ORF">GGR23_001608</name>
</gene>
<keyword evidence="10" id="KW-1185">Reference proteome</keyword>
<evidence type="ECO:0000256" key="8">
    <source>
        <dbReference type="RuleBase" id="RU363041"/>
    </source>
</evidence>
<protein>
    <recommendedName>
        <fullName evidence="8">Probable membrane transporter protein</fullName>
    </recommendedName>
</protein>
<dbReference type="Proteomes" id="UP000528286">
    <property type="component" value="Unassembled WGS sequence"/>
</dbReference>
<dbReference type="EMBL" id="JACIEZ010000002">
    <property type="protein sequence ID" value="MBB4064431.1"/>
    <property type="molecule type" value="Genomic_DNA"/>
</dbReference>
<evidence type="ECO:0000256" key="7">
    <source>
        <dbReference type="ARBA" id="ARBA00023136"/>
    </source>
</evidence>
<accession>A0A7W6J5T0</accession>
<dbReference type="PANTHER" id="PTHR30269">
    <property type="entry name" value="TRANSMEMBRANE PROTEIN YFCA"/>
    <property type="match status" value="1"/>
</dbReference>
<dbReference type="RefSeq" id="WP_343066618.1">
    <property type="nucleotide sequence ID" value="NZ_JACIEZ010000002.1"/>
</dbReference>
<keyword evidence="4 8" id="KW-1003">Cell membrane</keyword>
<evidence type="ECO:0000256" key="5">
    <source>
        <dbReference type="ARBA" id="ARBA00022692"/>
    </source>
</evidence>
<evidence type="ECO:0000313" key="10">
    <source>
        <dbReference type="Proteomes" id="UP000528286"/>
    </source>
</evidence>
<keyword evidence="6 8" id="KW-1133">Transmembrane helix</keyword>
<evidence type="ECO:0000256" key="6">
    <source>
        <dbReference type="ARBA" id="ARBA00022989"/>
    </source>
</evidence>
<feature type="transmembrane region" description="Helical" evidence="8">
    <location>
        <begin position="232"/>
        <end position="252"/>
    </location>
</feature>
<comment type="similarity">
    <text evidence="2 8">Belongs to the 4-toluene sulfonate uptake permease (TSUP) (TC 2.A.102) family.</text>
</comment>
<feature type="transmembrane region" description="Helical" evidence="8">
    <location>
        <begin position="12"/>
        <end position="33"/>
    </location>
</feature>
<proteinExistence type="inferred from homology"/>
<reference evidence="9 10" key="1">
    <citation type="submission" date="2020-08" db="EMBL/GenBank/DDBJ databases">
        <title>Genomic Encyclopedia of Type Strains, Phase IV (KMG-IV): sequencing the most valuable type-strain genomes for metagenomic binning, comparative biology and taxonomic classification.</title>
        <authorList>
            <person name="Goeker M."/>
        </authorList>
    </citation>
    <scope>NUCLEOTIDE SEQUENCE [LARGE SCALE GENOMIC DNA]</scope>
    <source>
        <strain evidence="9 10">DSM 29853</strain>
    </source>
</reference>
<comment type="subcellular location">
    <subcellularLocation>
        <location evidence="1 8">Cell membrane</location>
        <topology evidence="1 8">Multi-pass membrane protein</topology>
    </subcellularLocation>
</comment>
<feature type="transmembrane region" description="Helical" evidence="8">
    <location>
        <begin position="177"/>
        <end position="195"/>
    </location>
</feature>
<dbReference type="AlphaFoldDB" id="A0A7W6J5T0"/>
<name>A0A7W6J5T0_9HYPH</name>
<feature type="transmembrane region" description="Helical" evidence="8">
    <location>
        <begin position="83"/>
        <end position="102"/>
    </location>
</feature>
<dbReference type="PANTHER" id="PTHR30269:SF37">
    <property type="entry name" value="MEMBRANE TRANSPORTER PROTEIN"/>
    <property type="match status" value="1"/>
</dbReference>
<keyword evidence="7 8" id="KW-0472">Membrane</keyword>